<evidence type="ECO:0000259" key="9">
    <source>
        <dbReference type="Pfam" id="PF13231"/>
    </source>
</evidence>
<dbReference type="Proteomes" id="UP000229364">
    <property type="component" value="Unassembled WGS sequence"/>
</dbReference>
<feature type="transmembrane region" description="Helical" evidence="8">
    <location>
        <begin position="371"/>
        <end position="393"/>
    </location>
</feature>
<dbReference type="InterPro" id="IPR050297">
    <property type="entry name" value="LipidA_mod_glycosyltrf_83"/>
</dbReference>
<gene>
    <name evidence="10" type="ORF">COX74_01890</name>
</gene>
<dbReference type="GO" id="GO:0005886">
    <property type="term" value="C:plasma membrane"/>
    <property type="evidence" value="ECO:0007669"/>
    <property type="project" value="UniProtKB-SubCell"/>
</dbReference>
<evidence type="ECO:0000256" key="7">
    <source>
        <dbReference type="ARBA" id="ARBA00023136"/>
    </source>
</evidence>
<keyword evidence="7 8" id="KW-0472">Membrane</keyword>
<dbReference type="GO" id="GO:0016763">
    <property type="term" value="F:pentosyltransferase activity"/>
    <property type="evidence" value="ECO:0007669"/>
    <property type="project" value="TreeGrafter"/>
</dbReference>
<keyword evidence="2" id="KW-1003">Cell membrane</keyword>
<reference evidence="11" key="1">
    <citation type="submission" date="2017-09" db="EMBL/GenBank/DDBJ databases">
        <title>Depth-based differentiation of microbial function through sediment-hosted aquifers and enrichment of novel symbionts in the deep terrestrial subsurface.</title>
        <authorList>
            <person name="Probst A.J."/>
            <person name="Ladd B."/>
            <person name="Jarett J.K."/>
            <person name="Geller-Mcgrath D.E."/>
            <person name="Sieber C.M.K."/>
            <person name="Emerson J.B."/>
            <person name="Anantharaman K."/>
            <person name="Thomas B.C."/>
            <person name="Malmstrom R."/>
            <person name="Stieglmeier M."/>
            <person name="Klingl A."/>
            <person name="Woyke T."/>
            <person name="Ryan C.M."/>
            <person name="Banfield J.F."/>
        </authorList>
    </citation>
    <scope>NUCLEOTIDE SEQUENCE [LARGE SCALE GENOMIC DNA]</scope>
</reference>
<evidence type="ECO:0000256" key="8">
    <source>
        <dbReference type="SAM" id="Phobius"/>
    </source>
</evidence>
<keyword evidence="6 8" id="KW-1133">Transmembrane helix</keyword>
<protein>
    <recommendedName>
        <fullName evidence="9">Glycosyltransferase RgtA/B/C/D-like domain-containing protein</fullName>
    </recommendedName>
</protein>
<evidence type="ECO:0000256" key="3">
    <source>
        <dbReference type="ARBA" id="ARBA00022676"/>
    </source>
</evidence>
<feature type="transmembrane region" description="Helical" evidence="8">
    <location>
        <begin position="165"/>
        <end position="198"/>
    </location>
</feature>
<sequence>MPKFKNWPVAVLFFTATLFAFLLNLKFLGGPPLPGGDDYYYNYAAQNLLEKGSLFSDQNESVVMADSMYPLFLTGLYKIFGLENYDAVRIAQILLFALTALLVYGTAKIVFKEEKYALGAGFLFAFFFPLAGFTIRIIREPLMAFLIVLSIWLLLKAQLTSKFRWFALAGFSVSLMALTNSITQPFVLFVILGFVLIFGREFFTKRVISKVGLFLLCFLMLTLGFLYRFHWEKGADPLAAKSGVLGRKAEMIQEMRGETYFRNLGGLLFGYYFFEKDGFNVQTFLNHRRTSAKMSLLAAEGYNPQEQSEILFQDSLDVIIHNIPRYFAVTLLDFLQFNNLMLPNPASFDPAPGQNLFIGGSHPEIPAPLKVIILLSLRIVYWIFFGLVIYGLVKAIKDWRRFLWLILIVVYYNLIYSAIFGIPRYSVTIYGFYIIFFVYGLKLAYEKLIKHKINARDDFHHSQAVY</sequence>
<evidence type="ECO:0000256" key="6">
    <source>
        <dbReference type="ARBA" id="ARBA00022989"/>
    </source>
</evidence>
<feature type="transmembrane region" description="Helical" evidence="8">
    <location>
        <begin position="117"/>
        <end position="135"/>
    </location>
</feature>
<feature type="transmembrane region" description="Helical" evidence="8">
    <location>
        <begin position="62"/>
        <end position="81"/>
    </location>
</feature>
<dbReference type="Pfam" id="PF13231">
    <property type="entry name" value="PMT_2"/>
    <property type="match status" value="1"/>
</dbReference>
<name>A0A2M7VIW8_9BACT</name>
<keyword evidence="3" id="KW-0328">Glycosyltransferase</keyword>
<feature type="transmembrane region" description="Helical" evidence="8">
    <location>
        <begin position="142"/>
        <end position="159"/>
    </location>
</feature>
<dbReference type="InterPro" id="IPR038731">
    <property type="entry name" value="RgtA/B/C-like"/>
</dbReference>
<keyword evidence="5 8" id="KW-0812">Transmembrane</keyword>
<feature type="transmembrane region" description="Helical" evidence="8">
    <location>
        <begin position="402"/>
        <end position="422"/>
    </location>
</feature>
<dbReference type="GO" id="GO:0009103">
    <property type="term" value="P:lipopolysaccharide biosynthetic process"/>
    <property type="evidence" value="ECO:0007669"/>
    <property type="project" value="UniProtKB-ARBA"/>
</dbReference>
<dbReference type="PANTHER" id="PTHR33908:SF11">
    <property type="entry name" value="MEMBRANE PROTEIN"/>
    <property type="match status" value="1"/>
</dbReference>
<evidence type="ECO:0000313" key="10">
    <source>
        <dbReference type="EMBL" id="PJA01599.1"/>
    </source>
</evidence>
<feature type="transmembrane region" description="Helical" evidence="8">
    <location>
        <begin position="428"/>
        <end position="445"/>
    </location>
</feature>
<evidence type="ECO:0000256" key="1">
    <source>
        <dbReference type="ARBA" id="ARBA00004651"/>
    </source>
</evidence>
<feature type="transmembrane region" description="Helical" evidence="8">
    <location>
        <begin position="210"/>
        <end position="229"/>
    </location>
</feature>
<accession>A0A2M7VIW8</accession>
<organism evidence="10 11">
    <name type="scientific">bacterium (Candidatus Gribaldobacteria) CG_4_10_14_0_2_um_filter_41_16</name>
    <dbReference type="NCBI Taxonomy" id="2014265"/>
    <lineage>
        <taxon>Bacteria</taxon>
        <taxon>Candidatus Gribaldobacteria</taxon>
    </lineage>
</organism>
<evidence type="ECO:0000256" key="2">
    <source>
        <dbReference type="ARBA" id="ARBA00022475"/>
    </source>
</evidence>
<dbReference type="EMBL" id="PFPR01000045">
    <property type="protein sequence ID" value="PJA01599.1"/>
    <property type="molecule type" value="Genomic_DNA"/>
</dbReference>
<dbReference type="PANTHER" id="PTHR33908">
    <property type="entry name" value="MANNOSYLTRANSFERASE YKCB-RELATED"/>
    <property type="match status" value="1"/>
</dbReference>
<evidence type="ECO:0000313" key="11">
    <source>
        <dbReference type="Proteomes" id="UP000229364"/>
    </source>
</evidence>
<feature type="transmembrane region" description="Helical" evidence="8">
    <location>
        <begin position="93"/>
        <end position="111"/>
    </location>
</feature>
<evidence type="ECO:0000256" key="5">
    <source>
        <dbReference type="ARBA" id="ARBA00022692"/>
    </source>
</evidence>
<keyword evidence="4" id="KW-0808">Transferase</keyword>
<evidence type="ECO:0000256" key="4">
    <source>
        <dbReference type="ARBA" id="ARBA00022679"/>
    </source>
</evidence>
<comment type="caution">
    <text evidence="10">The sequence shown here is derived from an EMBL/GenBank/DDBJ whole genome shotgun (WGS) entry which is preliminary data.</text>
</comment>
<feature type="transmembrane region" description="Helical" evidence="8">
    <location>
        <begin position="7"/>
        <end position="25"/>
    </location>
</feature>
<feature type="domain" description="Glycosyltransferase RgtA/B/C/D-like" evidence="9">
    <location>
        <begin position="68"/>
        <end position="219"/>
    </location>
</feature>
<dbReference type="AlphaFoldDB" id="A0A2M7VIW8"/>
<proteinExistence type="predicted"/>
<comment type="subcellular location">
    <subcellularLocation>
        <location evidence="1">Cell membrane</location>
        <topology evidence="1">Multi-pass membrane protein</topology>
    </subcellularLocation>
</comment>